<accession>A0A3N0UV96</accession>
<comment type="caution">
    <text evidence="4">The sequence shown here is derived from an EMBL/GenBank/DDBJ whole genome shotgun (WGS) entry which is preliminary data.</text>
</comment>
<dbReference type="PANTHER" id="PTHR42951">
    <property type="entry name" value="METALLO-BETA-LACTAMASE DOMAIN-CONTAINING"/>
    <property type="match status" value="1"/>
</dbReference>
<dbReference type="GO" id="GO:0016787">
    <property type="term" value="F:hydrolase activity"/>
    <property type="evidence" value="ECO:0007669"/>
    <property type="project" value="UniProtKB-KW"/>
</dbReference>
<evidence type="ECO:0000259" key="3">
    <source>
        <dbReference type="SMART" id="SM00849"/>
    </source>
</evidence>
<dbReference type="Pfam" id="PF00753">
    <property type="entry name" value="Lactamase_B"/>
    <property type="match status" value="1"/>
</dbReference>
<dbReference type="InterPro" id="IPR036866">
    <property type="entry name" value="RibonucZ/Hydroxyglut_hydro"/>
</dbReference>
<dbReference type="InterPro" id="IPR001279">
    <property type="entry name" value="Metallo-B-lactamas"/>
</dbReference>
<keyword evidence="5" id="KW-1185">Reference proteome</keyword>
<keyword evidence="4" id="KW-0378">Hydrolase</keyword>
<feature type="domain" description="Metallo-beta-lactamase" evidence="3">
    <location>
        <begin position="48"/>
        <end position="231"/>
    </location>
</feature>
<reference evidence="4 5" key="1">
    <citation type="submission" date="2018-10" db="EMBL/GenBank/DDBJ databases">
        <authorList>
            <person name="Chen W.-M."/>
        </authorList>
    </citation>
    <scope>NUCLEOTIDE SEQUENCE [LARGE SCALE GENOMIC DNA]</scope>
    <source>
        <strain evidence="4 5">H-5</strain>
    </source>
</reference>
<organism evidence="4 5">
    <name type="scientific">Pseudomethylobacillus aquaticus</name>
    <dbReference type="NCBI Taxonomy" id="2676064"/>
    <lineage>
        <taxon>Bacteria</taxon>
        <taxon>Pseudomonadati</taxon>
        <taxon>Pseudomonadota</taxon>
        <taxon>Betaproteobacteria</taxon>
        <taxon>Nitrosomonadales</taxon>
        <taxon>Methylophilaceae</taxon>
        <taxon>Pseudomethylobacillus</taxon>
    </lineage>
</organism>
<dbReference type="NCBIfam" id="TIGR04559">
    <property type="entry name" value="SoxH_rel_PQQ_2"/>
    <property type="match status" value="1"/>
</dbReference>
<dbReference type="InterPro" id="IPR030829">
    <property type="entry name" value="SoxH-rel_PQQ_2"/>
</dbReference>
<evidence type="ECO:0000313" key="4">
    <source>
        <dbReference type="EMBL" id="ROH84154.1"/>
    </source>
</evidence>
<dbReference type="AlphaFoldDB" id="A0A3N0UV96"/>
<dbReference type="SUPFAM" id="SSF56281">
    <property type="entry name" value="Metallo-hydrolase/oxidoreductase"/>
    <property type="match status" value="1"/>
</dbReference>
<dbReference type="EMBL" id="RJVP01000008">
    <property type="protein sequence ID" value="ROH84154.1"/>
    <property type="molecule type" value="Genomic_DNA"/>
</dbReference>
<gene>
    <name evidence="4" type="ORF">ED236_11910</name>
</gene>
<feature type="signal peptide" evidence="2">
    <location>
        <begin position="1"/>
        <end position="19"/>
    </location>
</feature>
<dbReference type="Proteomes" id="UP000275137">
    <property type="component" value="Unassembled WGS sequence"/>
</dbReference>
<feature type="chain" id="PRO_5018335978" evidence="2">
    <location>
        <begin position="20"/>
        <end position="302"/>
    </location>
</feature>
<evidence type="ECO:0000256" key="1">
    <source>
        <dbReference type="ARBA" id="ARBA00005250"/>
    </source>
</evidence>
<dbReference type="SMART" id="SM00849">
    <property type="entry name" value="Lactamase_B"/>
    <property type="match status" value="1"/>
</dbReference>
<keyword evidence="2" id="KW-0732">Signal</keyword>
<evidence type="ECO:0000313" key="5">
    <source>
        <dbReference type="Proteomes" id="UP000275137"/>
    </source>
</evidence>
<dbReference type="Gene3D" id="3.60.15.10">
    <property type="entry name" value="Ribonuclease Z/Hydroxyacylglutathione hydrolase-like"/>
    <property type="match status" value="1"/>
</dbReference>
<dbReference type="RefSeq" id="WP_123238268.1">
    <property type="nucleotide sequence ID" value="NZ_RJVP01000008.1"/>
</dbReference>
<dbReference type="CDD" id="cd16282">
    <property type="entry name" value="metallo-hydrolase-like_MBL-fold"/>
    <property type="match status" value="1"/>
</dbReference>
<proteinExistence type="inferred from homology"/>
<sequence>MSALIRLLLLLLVSTNVHAELLFEQAAPGVFVHHGAHQDLSEGYAGDICNISFIVGSKGVAVIDSGGSLKVGQQLHAAIRKATALPILYVINTHVHPDHIYGNAAFLADRATFVGHAKLAGAMEQRKEAYARLNQQWMGDAFAGSELVKPALEVADMATLDLGDRQLQLQAHPLAHTNTDLTVQDSLSGTLWTGDLLFVERTPSIDGDIKGWIAVIDGLKKSTATQMVPGHGPVVKDWLSALDREQGYLKRLLDDVRTSIKNGGTMEKAMDTAAADEKNNWQLFDIVNRRNVNMIYPALEWE</sequence>
<dbReference type="InterPro" id="IPR050855">
    <property type="entry name" value="NDM-1-like"/>
</dbReference>
<evidence type="ECO:0000256" key="2">
    <source>
        <dbReference type="SAM" id="SignalP"/>
    </source>
</evidence>
<protein>
    <submittedName>
        <fullName evidence="4">Quinoprotein relay system zinc metallohydrolase 2</fullName>
    </submittedName>
</protein>
<comment type="similarity">
    <text evidence="1">Belongs to the metallo-beta-lactamase superfamily. Class-B beta-lactamase family.</text>
</comment>
<dbReference type="GO" id="GO:0017001">
    <property type="term" value="P:antibiotic catabolic process"/>
    <property type="evidence" value="ECO:0007669"/>
    <property type="project" value="UniProtKB-ARBA"/>
</dbReference>
<name>A0A3N0UV96_9PROT</name>
<dbReference type="PANTHER" id="PTHR42951:SF4">
    <property type="entry name" value="ACYL-COENZYME A THIOESTERASE MBLAC2"/>
    <property type="match status" value="1"/>
</dbReference>